<dbReference type="GO" id="GO:0000155">
    <property type="term" value="F:phosphorelay sensor kinase activity"/>
    <property type="evidence" value="ECO:0007669"/>
    <property type="project" value="TreeGrafter"/>
</dbReference>
<dbReference type="InterPro" id="IPR001789">
    <property type="entry name" value="Sig_transdc_resp-reg_receiver"/>
</dbReference>
<name>A0A419X3G3_9BACT</name>
<evidence type="ECO:0000256" key="2">
    <source>
        <dbReference type="PROSITE-ProRule" id="PRU00169"/>
    </source>
</evidence>
<keyword evidence="1 2" id="KW-0597">Phosphoprotein</keyword>
<evidence type="ECO:0000313" key="5">
    <source>
        <dbReference type="Proteomes" id="UP000284531"/>
    </source>
</evidence>
<dbReference type="InterPro" id="IPR011006">
    <property type="entry name" value="CheY-like_superfamily"/>
</dbReference>
<feature type="domain" description="Response regulatory" evidence="3">
    <location>
        <begin position="38"/>
        <end position="154"/>
    </location>
</feature>
<dbReference type="PANTHER" id="PTHR43547:SF2">
    <property type="entry name" value="HYBRID SIGNAL TRANSDUCTION HISTIDINE KINASE C"/>
    <property type="match status" value="1"/>
</dbReference>
<sequence>MRKSVLIVYTLSVNAQRLYYLNRLLLYYMSALNLFMKKILVVDDKPSMSQLMVRFLQTSFEVTTKNDGLQAISWLQSGNIPDIILTDLQMPNMDGIELIKRIKESGYFNDIPIIVLSSQESSNVRVECLKLGAEDYIMKPFNPEELMIRIERLIK</sequence>
<dbReference type="Proteomes" id="UP000284531">
    <property type="component" value="Unassembled WGS sequence"/>
</dbReference>
<dbReference type="Gene3D" id="3.40.50.2300">
    <property type="match status" value="1"/>
</dbReference>
<dbReference type="SUPFAM" id="SSF52172">
    <property type="entry name" value="CheY-like"/>
    <property type="match status" value="1"/>
</dbReference>
<evidence type="ECO:0000256" key="1">
    <source>
        <dbReference type="ARBA" id="ARBA00022553"/>
    </source>
</evidence>
<comment type="caution">
    <text evidence="4">The sequence shown here is derived from an EMBL/GenBank/DDBJ whole genome shotgun (WGS) entry which is preliminary data.</text>
</comment>
<dbReference type="EMBL" id="RAPQ01000009">
    <property type="protein sequence ID" value="RKE02150.1"/>
    <property type="molecule type" value="Genomic_DNA"/>
</dbReference>
<protein>
    <submittedName>
        <fullName evidence="4">Response regulator receiver domain-containing protein</fullName>
    </submittedName>
</protein>
<dbReference type="SMART" id="SM00448">
    <property type="entry name" value="REC"/>
    <property type="match status" value="1"/>
</dbReference>
<evidence type="ECO:0000259" key="3">
    <source>
        <dbReference type="PROSITE" id="PS50110"/>
    </source>
</evidence>
<dbReference type="PANTHER" id="PTHR43547">
    <property type="entry name" value="TWO-COMPONENT HISTIDINE KINASE"/>
    <property type="match status" value="1"/>
</dbReference>
<accession>A0A419X3G3</accession>
<gene>
    <name evidence="4" type="ORF">BXY64_2233</name>
</gene>
<evidence type="ECO:0000313" key="4">
    <source>
        <dbReference type="EMBL" id="RKE02150.1"/>
    </source>
</evidence>
<proteinExistence type="predicted"/>
<dbReference type="Pfam" id="PF00072">
    <property type="entry name" value="Response_reg"/>
    <property type="match status" value="1"/>
</dbReference>
<organism evidence="4 5">
    <name type="scientific">Marinifilum flexuosum</name>
    <dbReference type="NCBI Taxonomy" id="1117708"/>
    <lineage>
        <taxon>Bacteria</taxon>
        <taxon>Pseudomonadati</taxon>
        <taxon>Bacteroidota</taxon>
        <taxon>Bacteroidia</taxon>
        <taxon>Marinilabiliales</taxon>
        <taxon>Marinifilaceae</taxon>
    </lineage>
</organism>
<reference evidence="4 5" key="1">
    <citation type="submission" date="2018-09" db="EMBL/GenBank/DDBJ databases">
        <title>Genomic Encyclopedia of Archaeal and Bacterial Type Strains, Phase II (KMG-II): from individual species to whole genera.</title>
        <authorList>
            <person name="Goeker M."/>
        </authorList>
    </citation>
    <scope>NUCLEOTIDE SEQUENCE [LARGE SCALE GENOMIC DNA]</scope>
    <source>
        <strain evidence="4 5">DSM 21950</strain>
    </source>
</reference>
<keyword evidence="5" id="KW-1185">Reference proteome</keyword>
<feature type="modified residue" description="4-aspartylphosphate" evidence="2">
    <location>
        <position position="87"/>
    </location>
</feature>
<dbReference type="PROSITE" id="PS50110">
    <property type="entry name" value="RESPONSE_REGULATORY"/>
    <property type="match status" value="1"/>
</dbReference>
<dbReference type="AlphaFoldDB" id="A0A419X3G3"/>